<organism evidence="1 2">
    <name type="scientific">Novipirellula artificiosorum</name>
    <dbReference type="NCBI Taxonomy" id="2528016"/>
    <lineage>
        <taxon>Bacteria</taxon>
        <taxon>Pseudomonadati</taxon>
        <taxon>Planctomycetota</taxon>
        <taxon>Planctomycetia</taxon>
        <taxon>Pirellulales</taxon>
        <taxon>Pirellulaceae</taxon>
        <taxon>Novipirellula</taxon>
    </lineage>
</organism>
<protein>
    <submittedName>
        <fullName evidence="1">Uncharacterized protein</fullName>
    </submittedName>
</protein>
<dbReference type="OrthoDB" id="175534at2"/>
<evidence type="ECO:0000313" key="1">
    <source>
        <dbReference type="EMBL" id="TWU37342.1"/>
    </source>
</evidence>
<reference evidence="1 2" key="1">
    <citation type="submission" date="2019-02" db="EMBL/GenBank/DDBJ databases">
        <title>Deep-cultivation of Planctomycetes and their phenomic and genomic characterization uncovers novel biology.</title>
        <authorList>
            <person name="Wiegand S."/>
            <person name="Jogler M."/>
            <person name="Boedeker C."/>
            <person name="Pinto D."/>
            <person name="Vollmers J."/>
            <person name="Rivas-Marin E."/>
            <person name="Kohn T."/>
            <person name="Peeters S.H."/>
            <person name="Heuer A."/>
            <person name="Rast P."/>
            <person name="Oberbeckmann S."/>
            <person name="Bunk B."/>
            <person name="Jeske O."/>
            <person name="Meyerdierks A."/>
            <person name="Storesund J.E."/>
            <person name="Kallscheuer N."/>
            <person name="Luecker S."/>
            <person name="Lage O.M."/>
            <person name="Pohl T."/>
            <person name="Merkel B.J."/>
            <person name="Hornburger P."/>
            <person name="Mueller R.-W."/>
            <person name="Bruemmer F."/>
            <person name="Labrenz M."/>
            <person name="Spormann A.M."/>
            <person name="Op Den Camp H."/>
            <person name="Overmann J."/>
            <person name="Amann R."/>
            <person name="Jetten M.S.M."/>
            <person name="Mascher T."/>
            <person name="Medema M.H."/>
            <person name="Devos D.P."/>
            <person name="Kaster A.-K."/>
            <person name="Ovreas L."/>
            <person name="Rohde M."/>
            <person name="Galperin M.Y."/>
            <person name="Jogler C."/>
        </authorList>
    </citation>
    <scope>NUCLEOTIDE SEQUENCE [LARGE SCALE GENOMIC DNA]</scope>
    <source>
        <strain evidence="1 2">Poly41</strain>
    </source>
</reference>
<dbReference type="RefSeq" id="WP_146527701.1">
    <property type="nucleotide sequence ID" value="NZ_SJPV01000005.1"/>
</dbReference>
<dbReference type="EMBL" id="SJPV01000005">
    <property type="protein sequence ID" value="TWU37342.1"/>
    <property type="molecule type" value="Genomic_DNA"/>
</dbReference>
<accession>A0A5C6DL62</accession>
<evidence type="ECO:0000313" key="2">
    <source>
        <dbReference type="Proteomes" id="UP000319143"/>
    </source>
</evidence>
<keyword evidence="2" id="KW-1185">Reference proteome</keyword>
<dbReference type="AlphaFoldDB" id="A0A5C6DL62"/>
<gene>
    <name evidence="1" type="ORF">Poly41_34720</name>
</gene>
<name>A0A5C6DL62_9BACT</name>
<sequence length="123" mass="13926">MPILIRFTVALLVLLHAILPVNDGVALPQIERLRGIEHIGVRVRQNGTTTDIYMNLEADGSIRHRNANLEMPNGWETDAYLFAFTYPEGADPNNPASTRLNHQPVQLPYDSRQQVVTVRINQR</sequence>
<dbReference type="Proteomes" id="UP000319143">
    <property type="component" value="Unassembled WGS sequence"/>
</dbReference>
<comment type="caution">
    <text evidence="1">The sequence shown here is derived from an EMBL/GenBank/DDBJ whole genome shotgun (WGS) entry which is preliminary data.</text>
</comment>
<proteinExistence type="predicted"/>